<protein>
    <submittedName>
        <fullName evidence="7">Efflux RND transporter periplasmic adaptor subunit</fullName>
    </submittedName>
</protein>
<dbReference type="Gene3D" id="1.10.287.470">
    <property type="entry name" value="Helix hairpin bin"/>
    <property type="match status" value="2"/>
</dbReference>
<comment type="similarity">
    <text evidence="1">Belongs to the membrane fusion protein (MFP) (TC 8.A.1) family.</text>
</comment>
<evidence type="ECO:0000259" key="6">
    <source>
        <dbReference type="Pfam" id="PF25989"/>
    </source>
</evidence>
<dbReference type="NCBIfam" id="TIGR01730">
    <property type="entry name" value="RND_mfp"/>
    <property type="match status" value="1"/>
</dbReference>
<dbReference type="PANTHER" id="PTHR30469:SF38">
    <property type="entry name" value="HLYD FAMILY SECRETION PROTEIN"/>
    <property type="match status" value="1"/>
</dbReference>
<dbReference type="InterPro" id="IPR058625">
    <property type="entry name" value="MdtA-like_BSH"/>
</dbReference>
<dbReference type="InterPro" id="IPR058792">
    <property type="entry name" value="Beta-barrel_RND_2"/>
</dbReference>
<dbReference type="RefSeq" id="WP_268057616.1">
    <property type="nucleotide sequence ID" value="NZ_JAPOHA010000004.1"/>
</dbReference>
<dbReference type="InterPro" id="IPR058637">
    <property type="entry name" value="YknX-like_C"/>
</dbReference>
<evidence type="ECO:0000256" key="1">
    <source>
        <dbReference type="ARBA" id="ARBA00009477"/>
    </source>
</evidence>
<accession>A0ABT4BUJ9</accession>
<proteinExistence type="inferred from homology"/>
<dbReference type="EMBL" id="JAPOHA010000004">
    <property type="protein sequence ID" value="MCY1713591.1"/>
    <property type="molecule type" value="Genomic_DNA"/>
</dbReference>
<evidence type="ECO:0000256" key="2">
    <source>
        <dbReference type="SAM" id="Coils"/>
    </source>
</evidence>
<dbReference type="Pfam" id="PF25954">
    <property type="entry name" value="Beta-barrel_RND_2"/>
    <property type="match status" value="1"/>
</dbReference>
<feature type="coiled-coil region" evidence="2">
    <location>
        <begin position="186"/>
        <end position="224"/>
    </location>
</feature>
<feature type="domain" description="Multidrug resistance protein MdtA-like barrel-sandwich hybrid" evidence="4">
    <location>
        <begin position="57"/>
        <end position="298"/>
    </location>
</feature>
<feature type="chain" id="PRO_5045367958" evidence="3">
    <location>
        <begin position="23"/>
        <end position="456"/>
    </location>
</feature>
<name>A0ABT4BUJ9_9FIRM</name>
<dbReference type="PANTHER" id="PTHR30469">
    <property type="entry name" value="MULTIDRUG RESISTANCE PROTEIN MDTA"/>
    <property type="match status" value="1"/>
</dbReference>
<evidence type="ECO:0000259" key="4">
    <source>
        <dbReference type="Pfam" id="PF25917"/>
    </source>
</evidence>
<evidence type="ECO:0000313" key="7">
    <source>
        <dbReference type="EMBL" id="MCY1713591.1"/>
    </source>
</evidence>
<keyword evidence="8" id="KW-1185">Reference proteome</keyword>
<evidence type="ECO:0000259" key="5">
    <source>
        <dbReference type="Pfam" id="PF25954"/>
    </source>
</evidence>
<feature type="signal peptide" evidence="3">
    <location>
        <begin position="1"/>
        <end position="22"/>
    </location>
</feature>
<dbReference type="Gene3D" id="2.40.30.170">
    <property type="match status" value="1"/>
</dbReference>
<feature type="domain" description="CusB-like beta-barrel" evidence="5">
    <location>
        <begin position="306"/>
        <end position="377"/>
    </location>
</feature>
<keyword evidence="2" id="KW-0175">Coiled coil</keyword>
<feature type="domain" description="YknX-like C-terminal permuted SH3-like" evidence="6">
    <location>
        <begin position="386"/>
        <end position="447"/>
    </location>
</feature>
<evidence type="ECO:0000313" key="8">
    <source>
        <dbReference type="Proteomes" id="UP001082703"/>
    </source>
</evidence>
<dbReference type="SUPFAM" id="SSF111369">
    <property type="entry name" value="HlyD-like secretion proteins"/>
    <property type="match status" value="2"/>
</dbReference>
<reference evidence="7 8" key="1">
    <citation type="submission" date="2022-11" db="EMBL/GenBank/DDBJ databases">
        <authorList>
            <person name="Caiyu Z."/>
        </authorList>
    </citation>
    <scope>NUCLEOTIDE SEQUENCE [LARGE SCALE GENOMIC DNA]</scope>
    <source>
        <strain evidence="7 8">YR-4</strain>
    </source>
</reference>
<dbReference type="Gene3D" id="2.40.50.100">
    <property type="match status" value="2"/>
</dbReference>
<dbReference type="Pfam" id="PF25989">
    <property type="entry name" value="YknX_C"/>
    <property type="match status" value="1"/>
</dbReference>
<dbReference type="Gene3D" id="2.40.420.20">
    <property type="match status" value="1"/>
</dbReference>
<sequence length="456" mass="47026">MKKGISIILCAAMLLTFLTACGSKDDRLSVTTAKVKSTDALASADYNGVIHSAKSMAVISTVSAKVVSVNVKMGQTVKAGDVLMQLDTSDAQLALKQAQAGLDTANANAQKIGSAGSKQAAQQASQAFSAAQNEVRDSAANYNLVKKQYDQNQLTAPAQAAYDRAKSDYEKTKLMVSTGAASQYDLKNAQNALNSAGAQLESAKAAAQNTLNAADTRRKNAQNAFNTAQVNYNLTMQAINPENEAAAKAGVDSASAAVQIAQKRISDSTVKAPMDGTVGAVNVKEGDLAAPQAPAFQIVGNSVMEVAVNVTESMVRKLSVGQKASVFLAATGAQVDGTVTEITSMASPQSGMFPVKLSIANTQNLKDGMQASVHFSDTGSAGTVLVPSRSVLNRDGKSIVFAARSGKAAQVEVTVGETQGAYVEVKGLGSGDEVIVQGVNKAKDGVNLHIVSNTNG</sequence>
<keyword evidence="3" id="KW-0732">Signal</keyword>
<dbReference type="InterPro" id="IPR006143">
    <property type="entry name" value="RND_pump_MFP"/>
</dbReference>
<comment type="caution">
    <text evidence="7">The sequence shown here is derived from an EMBL/GenBank/DDBJ whole genome shotgun (WGS) entry which is preliminary data.</text>
</comment>
<evidence type="ECO:0000256" key="3">
    <source>
        <dbReference type="SAM" id="SignalP"/>
    </source>
</evidence>
<gene>
    <name evidence="7" type="ORF">OUY18_04905</name>
</gene>
<dbReference type="Proteomes" id="UP001082703">
    <property type="component" value="Unassembled WGS sequence"/>
</dbReference>
<dbReference type="PROSITE" id="PS51257">
    <property type="entry name" value="PROKAR_LIPOPROTEIN"/>
    <property type="match status" value="1"/>
</dbReference>
<organism evidence="7 8">
    <name type="scientific">Caproiciproducens galactitolivorans</name>
    <dbReference type="NCBI Taxonomy" id="642589"/>
    <lineage>
        <taxon>Bacteria</taxon>
        <taxon>Bacillati</taxon>
        <taxon>Bacillota</taxon>
        <taxon>Clostridia</taxon>
        <taxon>Eubacteriales</taxon>
        <taxon>Acutalibacteraceae</taxon>
        <taxon>Caproiciproducens</taxon>
    </lineage>
</organism>
<dbReference type="Pfam" id="PF25917">
    <property type="entry name" value="BSH_RND"/>
    <property type="match status" value="1"/>
</dbReference>